<accession>A0AAN6NGD0</accession>
<dbReference type="CDD" id="cd00866">
    <property type="entry name" value="PEBP_euk"/>
    <property type="match status" value="1"/>
</dbReference>
<feature type="chain" id="PRO_5043023476" evidence="2">
    <location>
        <begin position="19"/>
        <end position="274"/>
    </location>
</feature>
<dbReference type="GO" id="GO:0005543">
    <property type="term" value="F:phospholipid binding"/>
    <property type="evidence" value="ECO:0007669"/>
    <property type="project" value="TreeGrafter"/>
</dbReference>
<dbReference type="PANTHER" id="PTHR11362">
    <property type="entry name" value="PHOSPHATIDYLETHANOLAMINE-BINDING PROTEIN"/>
    <property type="match status" value="1"/>
</dbReference>
<evidence type="ECO:0000256" key="1">
    <source>
        <dbReference type="SAM" id="MobiDB-lite"/>
    </source>
</evidence>
<dbReference type="Proteomes" id="UP001303473">
    <property type="component" value="Unassembled WGS sequence"/>
</dbReference>
<comment type="caution">
    <text evidence="3">The sequence shown here is derived from an EMBL/GenBank/DDBJ whole genome shotgun (WGS) entry which is preliminary data.</text>
</comment>
<dbReference type="InterPro" id="IPR008914">
    <property type="entry name" value="PEBP"/>
</dbReference>
<dbReference type="EMBL" id="MU853756">
    <property type="protein sequence ID" value="KAK3945015.1"/>
    <property type="molecule type" value="Genomic_DNA"/>
</dbReference>
<evidence type="ECO:0000313" key="3">
    <source>
        <dbReference type="EMBL" id="KAK3945015.1"/>
    </source>
</evidence>
<keyword evidence="2" id="KW-0732">Signal</keyword>
<dbReference type="GO" id="GO:0030162">
    <property type="term" value="P:regulation of proteolysis"/>
    <property type="evidence" value="ECO:0007669"/>
    <property type="project" value="TreeGrafter"/>
</dbReference>
<proteinExistence type="predicted"/>
<feature type="region of interest" description="Disordered" evidence="1">
    <location>
        <begin position="200"/>
        <end position="241"/>
    </location>
</feature>
<name>A0AAN6NGD0_9PEZI</name>
<feature type="compositionally biased region" description="Low complexity" evidence="1">
    <location>
        <begin position="204"/>
        <end position="219"/>
    </location>
</feature>
<sequence length="274" mass="27900">MVSQSIKVVLAAASLCFAKTPNGFQPASTTDLIVEYGNIAALNGAVVAKATTANQPTIGTTQKLTGSSYAVVMIDLDIPTNSPPATTTLLHWMQTGLTPATTATKLNTTMGNMNVFLLENKQNTSAFAAYISPAPPARIPLSHRYTQILVDTSDITTQETAMLQTVAKNRTAFQAETVLSMVNLQNKVVAGNSFNVTNPGPAQNAATGTGAGSSNTTTGSGSGRGSASGTGTRQPTASATFVGVNGGNPMAKIPMGGSMVVVLGAVACAVFLGL</sequence>
<dbReference type="InterPro" id="IPR036610">
    <property type="entry name" value="PEBP-like_sf"/>
</dbReference>
<evidence type="ECO:0000313" key="4">
    <source>
        <dbReference type="Proteomes" id="UP001303473"/>
    </source>
</evidence>
<dbReference type="PANTHER" id="PTHR11362:SF141">
    <property type="entry name" value="PHOSPHATIDYLETHANOLAMINE-BINDING PROTEIN"/>
    <property type="match status" value="1"/>
</dbReference>
<dbReference type="GO" id="GO:0046578">
    <property type="term" value="P:regulation of Ras protein signal transduction"/>
    <property type="evidence" value="ECO:0007669"/>
    <property type="project" value="TreeGrafter"/>
</dbReference>
<dbReference type="InterPro" id="IPR035810">
    <property type="entry name" value="PEBP_euk"/>
</dbReference>
<feature type="signal peptide" evidence="2">
    <location>
        <begin position="1"/>
        <end position="18"/>
    </location>
</feature>
<dbReference type="Pfam" id="PF01161">
    <property type="entry name" value="PBP"/>
    <property type="match status" value="1"/>
</dbReference>
<gene>
    <name evidence="3" type="ORF">QBC46DRAFT_131637</name>
</gene>
<dbReference type="SUPFAM" id="SSF49777">
    <property type="entry name" value="PEBP-like"/>
    <property type="match status" value="1"/>
</dbReference>
<keyword evidence="4" id="KW-1185">Reference proteome</keyword>
<reference evidence="4" key="1">
    <citation type="journal article" date="2023" name="Mol. Phylogenet. Evol.">
        <title>Genome-scale phylogeny and comparative genomics of the fungal order Sordariales.</title>
        <authorList>
            <person name="Hensen N."/>
            <person name="Bonometti L."/>
            <person name="Westerberg I."/>
            <person name="Brannstrom I.O."/>
            <person name="Guillou S."/>
            <person name="Cros-Aarteil S."/>
            <person name="Calhoun S."/>
            <person name="Haridas S."/>
            <person name="Kuo A."/>
            <person name="Mondo S."/>
            <person name="Pangilinan J."/>
            <person name="Riley R."/>
            <person name="LaButti K."/>
            <person name="Andreopoulos B."/>
            <person name="Lipzen A."/>
            <person name="Chen C."/>
            <person name="Yan M."/>
            <person name="Daum C."/>
            <person name="Ng V."/>
            <person name="Clum A."/>
            <person name="Steindorff A."/>
            <person name="Ohm R.A."/>
            <person name="Martin F."/>
            <person name="Silar P."/>
            <person name="Natvig D.O."/>
            <person name="Lalanne C."/>
            <person name="Gautier V."/>
            <person name="Ament-Velasquez S.L."/>
            <person name="Kruys A."/>
            <person name="Hutchinson M.I."/>
            <person name="Powell A.J."/>
            <person name="Barry K."/>
            <person name="Miller A.N."/>
            <person name="Grigoriev I.V."/>
            <person name="Debuchy R."/>
            <person name="Gladieux P."/>
            <person name="Hiltunen Thoren M."/>
            <person name="Johannesson H."/>
        </authorList>
    </citation>
    <scope>NUCLEOTIDE SEQUENCE [LARGE SCALE GENOMIC DNA]</scope>
    <source>
        <strain evidence="4">CBS 340.73</strain>
    </source>
</reference>
<dbReference type="GO" id="GO:0030414">
    <property type="term" value="F:peptidase inhibitor activity"/>
    <property type="evidence" value="ECO:0007669"/>
    <property type="project" value="TreeGrafter"/>
</dbReference>
<dbReference type="Gene3D" id="3.90.280.10">
    <property type="entry name" value="PEBP-like"/>
    <property type="match status" value="1"/>
</dbReference>
<protein>
    <submittedName>
        <fullName evidence="3">PEBP-like protein</fullName>
    </submittedName>
</protein>
<evidence type="ECO:0000256" key="2">
    <source>
        <dbReference type="SAM" id="SignalP"/>
    </source>
</evidence>
<organism evidence="3 4">
    <name type="scientific">Diplogelasinospora grovesii</name>
    <dbReference type="NCBI Taxonomy" id="303347"/>
    <lineage>
        <taxon>Eukaryota</taxon>
        <taxon>Fungi</taxon>
        <taxon>Dikarya</taxon>
        <taxon>Ascomycota</taxon>
        <taxon>Pezizomycotina</taxon>
        <taxon>Sordariomycetes</taxon>
        <taxon>Sordariomycetidae</taxon>
        <taxon>Sordariales</taxon>
        <taxon>Diplogelasinosporaceae</taxon>
        <taxon>Diplogelasinospora</taxon>
    </lineage>
</organism>
<dbReference type="AlphaFoldDB" id="A0AAN6NGD0"/>